<comment type="caution">
    <text evidence="8">The sequence shown here is derived from an EMBL/GenBank/DDBJ whole genome shotgun (WGS) entry which is preliminary data.</text>
</comment>
<dbReference type="CDD" id="cd00118">
    <property type="entry name" value="LysM"/>
    <property type="match status" value="1"/>
</dbReference>
<evidence type="ECO:0000256" key="4">
    <source>
        <dbReference type="ARBA" id="ARBA00044955"/>
    </source>
</evidence>
<feature type="chain" id="PRO_5035476365" description="LysM domain-containing protein" evidence="6">
    <location>
        <begin position="19"/>
        <end position="380"/>
    </location>
</feature>
<feature type="signal peptide" evidence="6">
    <location>
        <begin position="1"/>
        <end position="18"/>
    </location>
</feature>
<evidence type="ECO:0000313" key="9">
    <source>
        <dbReference type="Proteomes" id="UP000813444"/>
    </source>
</evidence>
<evidence type="ECO:0000256" key="3">
    <source>
        <dbReference type="ARBA" id="ARBA00023026"/>
    </source>
</evidence>
<protein>
    <recommendedName>
        <fullName evidence="7">LysM domain-containing protein</fullName>
    </recommendedName>
</protein>
<dbReference type="PROSITE" id="PS51782">
    <property type="entry name" value="LYSM"/>
    <property type="match status" value="2"/>
</dbReference>
<proteinExistence type="inferred from homology"/>
<evidence type="ECO:0000256" key="5">
    <source>
        <dbReference type="SAM" id="MobiDB-lite"/>
    </source>
</evidence>
<evidence type="ECO:0000313" key="8">
    <source>
        <dbReference type="EMBL" id="KAH7304440.1"/>
    </source>
</evidence>
<keyword evidence="9" id="KW-1185">Reference proteome</keyword>
<dbReference type="InterPro" id="IPR036779">
    <property type="entry name" value="LysM_dom_sf"/>
</dbReference>
<dbReference type="Pfam" id="PF01476">
    <property type="entry name" value="LysM"/>
    <property type="match status" value="1"/>
</dbReference>
<keyword evidence="3" id="KW-0843">Virulence</keyword>
<sequence length="380" mass="39857">MRFVLWIAVLQLTQVVAGQSYTVDPPTTAPGNTILDCTNWHVGATGDSCQAIATQNFIELRQLYRYQVTDRVLQNPSLADGCNIVPSTSYCVEENWGIPPPEPTTTSSTSTTTTTVQVTATTSISTGGNGIATPSPTQPPSIAPNCNSFYFVKPQTSCATVLADTGLTLAQLFAWNSGILSDCSGLWANVWLCAGVIGGNPVTTTPTPSVSTTSTSTGGNGIATPSPTQPPSIVSNCNKFYFVPPNTGCDVVLRVNGISQKQLFMWNSGVGADCSGLWANVWVCVGVIGGPSPTITTSSTTTRGNGIATPTPTQPGMVNNCKTFYKGEPLMLTTFAVVEGDDCGKISSKTGVSVSNIQRWNTELGGTCSVWLGYYLCIGV</sequence>
<accession>A0A8K0WLE7</accession>
<dbReference type="OrthoDB" id="5985073at2759"/>
<dbReference type="InterPro" id="IPR052210">
    <property type="entry name" value="LysM1-like"/>
</dbReference>
<keyword evidence="2 6" id="KW-0732">Signal</keyword>
<dbReference type="Proteomes" id="UP000813444">
    <property type="component" value="Unassembled WGS sequence"/>
</dbReference>
<feature type="domain" description="LysM" evidence="7">
    <location>
        <begin position="333"/>
        <end position="378"/>
    </location>
</feature>
<dbReference type="EMBL" id="JAGPNK010000023">
    <property type="protein sequence ID" value="KAH7304440.1"/>
    <property type="molecule type" value="Genomic_DNA"/>
</dbReference>
<feature type="region of interest" description="Disordered" evidence="5">
    <location>
        <begin position="206"/>
        <end position="228"/>
    </location>
</feature>
<gene>
    <name evidence="8" type="ORF">B0I35DRAFT_401185</name>
</gene>
<dbReference type="PANTHER" id="PTHR34997">
    <property type="entry name" value="AM15"/>
    <property type="match status" value="1"/>
</dbReference>
<comment type="similarity">
    <text evidence="4">Belongs to the secreted LysM effector family.</text>
</comment>
<evidence type="ECO:0000256" key="2">
    <source>
        <dbReference type="ARBA" id="ARBA00022729"/>
    </source>
</evidence>
<feature type="compositionally biased region" description="Low complexity" evidence="5">
    <location>
        <begin position="206"/>
        <end position="217"/>
    </location>
</feature>
<dbReference type="PANTHER" id="PTHR34997:SF2">
    <property type="entry name" value="LYSM DOMAIN-CONTAINING PROTEIN-RELATED"/>
    <property type="match status" value="1"/>
</dbReference>
<dbReference type="Gene3D" id="3.10.350.10">
    <property type="entry name" value="LysM domain"/>
    <property type="match status" value="4"/>
</dbReference>
<evidence type="ECO:0000256" key="6">
    <source>
        <dbReference type="SAM" id="SignalP"/>
    </source>
</evidence>
<organism evidence="8 9">
    <name type="scientific">Stachybotrys elegans</name>
    <dbReference type="NCBI Taxonomy" id="80388"/>
    <lineage>
        <taxon>Eukaryota</taxon>
        <taxon>Fungi</taxon>
        <taxon>Dikarya</taxon>
        <taxon>Ascomycota</taxon>
        <taxon>Pezizomycotina</taxon>
        <taxon>Sordariomycetes</taxon>
        <taxon>Hypocreomycetidae</taxon>
        <taxon>Hypocreales</taxon>
        <taxon>Stachybotryaceae</taxon>
        <taxon>Stachybotrys</taxon>
    </lineage>
</organism>
<dbReference type="InterPro" id="IPR018392">
    <property type="entry name" value="LysM"/>
</dbReference>
<evidence type="ECO:0000256" key="1">
    <source>
        <dbReference type="ARBA" id="ARBA00022669"/>
    </source>
</evidence>
<dbReference type="GO" id="GO:0008061">
    <property type="term" value="F:chitin binding"/>
    <property type="evidence" value="ECO:0007669"/>
    <property type="project" value="UniProtKB-KW"/>
</dbReference>
<evidence type="ECO:0000259" key="7">
    <source>
        <dbReference type="PROSITE" id="PS51782"/>
    </source>
</evidence>
<feature type="domain" description="LysM" evidence="7">
    <location>
        <begin position="148"/>
        <end position="194"/>
    </location>
</feature>
<dbReference type="AlphaFoldDB" id="A0A8K0WLE7"/>
<dbReference type="SUPFAM" id="SSF54106">
    <property type="entry name" value="LysM domain"/>
    <property type="match status" value="1"/>
</dbReference>
<reference evidence="8" key="1">
    <citation type="journal article" date="2021" name="Nat. Commun.">
        <title>Genetic determinants of endophytism in the Arabidopsis root mycobiome.</title>
        <authorList>
            <person name="Mesny F."/>
            <person name="Miyauchi S."/>
            <person name="Thiergart T."/>
            <person name="Pickel B."/>
            <person name="Atanasova L."/>
            <person name="Karlsson M."/>
            <person name="Huettel B."/>
            <person name="Barry K.W."/>
            <person name="Haridas S."/>
            <person name="Chen C."/>
            <person name="Bauer D."/>
            <person name="Andreopoulos W."/>
            <person name="Pangilinan J."/>
            <person name="LaButti K."/>
            <person name="Riley R."/>
            <person name="Lipzen A."/>
            <person name="Clum A."/>
            <person name="Drula E."/>
            <person name="Henrissat B."/>
            <person name="Kohler A."/>
            <person name="Grigoriev I.V."/>
            <person name="Martin F.M."/>
            <person name="Hacquard S."/>
        </authorList>
    </citation>
    <scope>NUCLEOTIDE SEQUENCE</scope>
    <source>
        <strain evidence="8">MPI-CAGE-CH-0235</strain>
    </source>
</reference>
<keyword evidence="1" id="KW-0147">Chitin-binding</keyword>
<name>A0A8K0WLE7_9HYPO</name>